<keyword evidence="1" id="KW-0812">Transmembrane</keyword>
<feature type="transmembrane region" description="Helical" evidence="1">
    <location>
        <begin position="58"/>
        <end position="81"/>
    </location>
</feature>
<gene>
    <name evidence="2" type="ORF">Afil01_38020</name>
</gene>
<evidence type="ECO:0000313" key="2">
    <source>
        <dbReference type="EMBL" id="GLZ78995.1"/>
    </source>
</evidence>
<keyword evidence="1" id="KW-0472">Membrane</keyword>
<organism evidence="2 3">
    <name type="scientific">Actinorhabdospora filicis</name>
    <dbReference type="NCBI Taxonomy" id="1785913"/>
    <lineage>
        <taxon>Bacteria</taxon>
        <taxon>Bacillati</taxon>
        <taxon>Actinomycetota</taxon>
        <taxon>Actinomycetes</taxon>
        <taxon>Micromonosporales</taxon>
        <taxon>Micromonosporaceae</taxon>
        <taxon>Actinorhabdospora</taxon>
    </lineage>
</organism>
<evidence type="ECO:0000256" key="1">
    <source>
        <dbReference type="SAM" id="Phobius"/>
    </source>
</evidence>
<protein>
    <recommendedName>
        <fullName evidence="4">YcxB-like protein</fullName>
    </recommendedName>
</protein>
<accession>A0A9W6WBR8</accession>
<dbReference type="EMBL" id="BSTX01000002">
    <property type="protein sequence ID" value="GLZ78995.1"/>
    <property type="molecule type" value="Genomic_DNA"/>
</dbReference>
<keyword evidence="1" id="KW-1133">Transmembrane helix</keyword>
<proteinExistence type="predicted"/>
<feature type="transmembrane region" description="Helical" evidence="1">
    <location>
        <begin position="27"/>
        <end position="46"/>
    </location>
</feature>
<dbReference type="Proteomes" id="UP001165079">
    <property type="component" value="Unassembled WGS sequence"/>
</dbReference>
<keyword evidence="3" id="KW-1185">Reference proteome</keyword>
<reference evidence="2" key="1">
    <citation type="submission" date="2023-03" db="EMBL/GenBank/DDBJ databases">
        <title>Actinorhabdospora filicis NBRC 111898.</title>
        <authorList>
            <person name="Ichikawa N."/>
            <person name="Sato H."/>
            <person name="Tonouchi N."/>
        </authorList>
    </citation>
    <scope>NUCLEOTIDE SEQUENCE</scope>
    <source>
        <strain evidence="2">NBRC 111898</strain>
    </source>
</reference>
<name>A0A9W6WBR8_9ACTN</name>
<evidence type="ECO:0000313" key="3">
    <source>
        <dbReference type="Proteomes" id="UP001165079"/>
    </source>
</evidence>
<evidence type="ECO:0008006" key="4">
    <source>
        <dbReference type="Google" id="ProtNLM"/>
    </source>
</evidence>
<sequence>MELTGFYVPDPRQVARVVRRVNRGRRWVRLLGGLGLSVFAVAAIHVGRVYAPSGPVEWGVLAAGAVAGAVGITHVAIWWALEREMGAFARAGEFGARIISVTTVGISVRTPDRLIEAPWETIGPIREVAGVWLVPFPGEETRVIVPPSAFVPGDAATLRTMLEARATASKA</sequence>
<dbReference type="AlphaFoldDB" id="A0A9W6WBR8"/>
<dbReference type="RefSeq" id="WP_285664124.1">
    <property type="nucleotide sequence ID" value="NZ_BSTX01000002.1"/>
</dbReference>
<comment type="caution">
    <text evidence="2">The sequence shown here is derived from an EMBL/GenBank/DDBJ whole genome shotgun (WGS) entry which is preliminary data.</text>
</comment>